<dbReference type="Gene3D" id="2.40.50.140">
    <property type="entry name" value="Nucleic acid-binding proteins"/>
    <property type="match status" value="1"/>
</dbReference>
<dbReference type="InterPro" id="IPR012340">
    <property type="entry name" value="NA-bd_OB-fold"/>
</dbReference>
<evidence type="ECO:0000256" key="1">
    <source>
        <dbReference type="ARBA" id="ARBA00004141"/>
    </source>
</evidence>
<evidence type="ECO:0000313" key="8">
    <source>
        <dbReference type="Proteomes" id="UP000033448"/>
    </source>
</evidence>
<dbReference type="PATRIC" id="fig|582680.7.peg.3477"/>
<feature type="transmembrane region" description="Helical" evidence="5">
    <location>
        <begin position="12"/>
        <end position="35"/>
    </location>
</feature>
<comment type="caution">
    <text evidence="7">The sequence shown here is derived from an EMBL/GenBank/DDBJ whole genome shotgun (WGS) entry which is preliminary data.</text>
</comment>
<feature type="transmembrane region" description="Helical" evidence="5">
    <location>
        <begin position="55"/>
        <end position="73"/>
    </location>
</feature>
<feature type="domain" description="NfeD-like C-terminal" evidence="6">
    <location>
        <begin position="92"/>
        <end position="154"/>
    </location>
</feature>
<name>A0A0F0KDL1_9MICO</name>
<sequence>MDTILQMFQDWAWIGWLVLMVLFFVIEIFTLDMTFLMLGLGSAVGLLSTLTGWPVWVQVIIAALAAVLLIFLLRPPLLRRLHRGEDQTRSNVDALIGLRGTVLLEVTSLTGQVKLSNGDTWTARLASDSPVLAPLSPGAPVRVERIEGATAYVRSAHD</sequence>
<accession>A0A0F0KDL1</accession>
<dbReference type="Proteomes" id="UP000033448">
    <property type="component" value="Unassembled WGS sequence"/>
</dbReference>
<comment type="subcellular location">
    <subcellularLocation>
        <location evidence="1">Membrane</location>
        <topology evidence="1">Multi-pass membrane protein</topology>
    </subcellularLocation>
</comment>
<dbReference type="InterPro" id="IPR052165">
    <property type="entry name" value="Membrane_assoc_protease"/>
</dbReference>
<evidence type="ECO:0000256" key="3">
    <source>
        <dbReference type="ARBA" id="ARBA00022989"/>
    </source>
</evidence>
<evidence type="ECO:0000256" key="4">
    <source>
        <dbReference type="ARBA" id="ARBA00023136"/>
    </source>
</evidence>
<dbReference type="InterPro" id="IPR002810">
    <property type="entry name" value="NfeD-like_C"/>
</dbReference>
<keyword evidence="4 5" id="KW-0472">Membrane</keyword>
<evidence type="ECO:0000256" key="5">
    <source>
        <dbReference type="SAM" id="Phobius"/>
    </source>
</evidence>
<dbReference type="GO" id="GO:0005886">
    <property type="term" value="C:plasma membrane"/>
    <property type="evidence" value="ECO:0007669"/>
    <property type="project" value="TreeGrafter"/>
</dbReference>
<keyword evidence="8" id="KW-1185">Reference proteome</keyword>
<dbReference type="PANTHER" id="PTHR33507:SF3">
    <property type="entry name" value="INNER MEMBRANE PROTEIN YBBJ"/>
    <property type="match status" value="1"/>
</dbReference>
<protein>
    <recommendedName>
        <fullName evidence="6">NfeD-like C-terminal domain-containing protein</fullName>
    </recommendedName>
</protein>
<evidence type="ECO:0000313" key="7">
    <source>
        <dbReference type="EMBL" id="KJL18948.1"/>
    </source>
</evidence>
<reference evidence="7 8" key="1">
    <citation type="submission" date="2015-02" db="EMBL/GenBank/DDBJ databases">
        <title>Draft genome sequences of ten Microbacterium spp. with emphasis on heavy metal contaminated environments.</title>
        <authorList>
            <person name="Corretto E."/>
        </authorList>
    </citation>
    <scope>NUCLEOTIDE SEQUENCE [LARGE SCALE GENOMIC DNA]</scope>
    <source>
        <strain evidence="7 8">DSM 23848</strain>
    </source>
</reference>
<organism evidence="7 8">
    <name type="scientific">Microbacterium azadirachtae</name>
    <dbReference type="NCBI Taxonomy" id="582680"/>
    <lineage>
        <taxon>Bacteria</taxon>
        <taxon>Bacillati</taxon>
        <taxon>Actinomycetota</taxon>
        <taxon>Actinomycetes</taxon>
        <taxon>Micrococcales</taxon>
        <taxon>Microbacteriaceae</taxon>
        <taxon>Microbacterium</taxon>
    </lineage>
</organism>
<dbReference type="RefSeq" id="WP_045252049.1">
    <property type="nucleotide sequence ID" value="NZ_CP099706.1"/>
</dbReference>
<gene>
    <name evidence="7" type="ORF">RL72_03421</name>
</gene>
<dbReference type="PANTHER" id="PTHR33507">
    <property type="entry name" value="INNER MEMBRANE PROTEIN YBBJ"/>
    <property type="match status" value="1"/>
</dbReference>
<evidence type="ECO:0000256" key="2">
    <source>
        <dbReference type="ARBA" id="ARBA00022692"/>
    </source>
</evidence>
<dbReference type="Pfam" id="PF01957">
    <property type="entry name" value="NfeD"/>
    <property type="match status" value="1"/>
</dbReference>
<proteinExistence type="predicted"/>
<dbReference type="AlphaFoldDB" id="A0A0F0KDL1"/>
<keyword evidence="3 5" id="KW-1133">Transmembrane helix</keyword>
<evidence type="ECO:0000259" key="6">
    <source>
        <dbReference type="Pfam" id="PF01957"/>
    </source>
</evidence>
<keyword evidence="2 5" id="KW-0812">Transmembrane</keyword>
<dbReference type="EMBL" id="JYIT01000085">
    <property type="protein sequence ID" value="KJL18948.1"/>
    <property type="molecule type" value="Genomic_DNA"/>
</dbReference>